<evidence type="ECO:0000313" key="5">
    <source>
        <dbReference type="EMBL" id="KAF5202512.1"/>
    </source>
</evidence>
<comment type="similarity">
    <text evidence="2">Belongs to the SKP1 family.</text>
</comment>
<organism evidence="5 6">
    <name type="scientific">Thalictrum thalictroides</name>
    <name type="common">Rue-anemone</name>
    <name type="synonym">Anemone thalictroides</name>
    <dbReference type="NCBI Taxonomy" id="46969"/>
    <lineage>
        <taxon>Eukaryota</taxon>
        <taxon>Viridiplantae</taxon>
        <taxon>Streptophyta</taxon>
        <taxon>Embryophyta</taxon>
        <taxon>Tracheophyta</taxon>
        <taxon>Spermatophyta</taxon>
        <taxon>Magnoliopsida</taxon>
        <taxon>Ranunculales</taxon>
        <taxon>Ranunculaceae</taxon>
        <taxon>Thalictroideae</taxon>
        <taxon>Thalictrum</taxon>
    </lineage>
</organism>
<evidence type="ECO:0000256" key="1">
    <source>
        <dbReference type="ARBA" id="ARBA00004906"/>
    </source>
</evidence>
<dbReference type="Pfam" id="PF03931">
    <property type="entry name" value="Skp1_POZ"/>
    <property type="match status" value="1"/>
</dbReference>
<proteinExistence type="inferred from homology"/>
<evidence type="ECO:0000256" key="3">
    <source>
        <dbReference type="ARBA" id="ARBA00022786"/>
    </source>
</evidence>
<sequence length="249" mass="28330">MSKKPIDDTLEVEESMEKVTVGSYKDKDKAVMVEDNQEIQQAPFTENVKMLTLKTGDGRVFIVEEASLLQSETIKNMIEDDCADGIIPIPNVTADVFVKVIEYCNKHVGDKKKLFSEKEKEELELWDNEFVVLDRDPLYELLAAAIYLNIEGLVELAAQEFADRVRNKPIEKMREMLGYLVSLLSWNLAMVSSVVGNQDKRNNVFVNEQKQMTTVEQSAPAREGWPEKFVVCETSLRILFLLAVVLCVM</sequence>
<dbReference type="PANTHER" id="PTHR11165">
    <property type="entry name" value="SKP1"/>
    <property type="match status" value="1"/>
</dbReference>
<accession>A0A7J6X2A3</accession>
<dbReference type="GO" id="GO:0016567">
    <property type="term" value="P:protein ubiquitination"/>
    <property type="evidence" value="ECO:0007669"/>
    <property type="project" value="UniProtKB-UniPathway"/>
</dbReference>
<dbReference type="SUPFAM" id="SSF54695">
    <property type="entry name" value="POZ domain"/>
    <property type="match status" value="1"/>
</dbReference>
<dbReference type="InterPro" id="IPR016897">
    <property type="entry name" value="SKP1"/>
</dbReference>
<comment type="pathway">
    <text evidence="1">Protein modification; protein ubiquitination.</text>
</comment>
<dbReference type="GO" id="GO:0006511">
    <property type="term" value="P:ubiquitin-dependent protein catabolic process"/>
    <property type="evidence" value="ECO:0007669"/>
    <property type="project" value="InterPro"/>
</dbReference>
<comment type="caution">
    <text evidence="5">The sequence shown here is derived from an EMBL/GenBank/DDBJ whole genome shotgun (WGS) entry which is preliminary data.</text>
</comment>
<dbReference type="Gene3D" id="3.30.710.10">
    <property type="entry name" value="Potassium Channel Kv1.1, Chain A"/>
    <property type="match status" value="1"/>
</dbReference>
<dbReference type="Proteomes" id="UP000554482">
    <property type="component" value="Unassembled WGS sequence"/>
</dbReference>
<dbReference type="InterPro" id="IPR016073">
    <property type="entry name" value="Skp1_comp_POZ"/>
</dbReference>
<protein>
    <submittedName>
        <fullName evidence="5">Skp1-like protein</fullName>
    </submittedName>
</protein>
<keyword evidence="3" id="KW-0833">Ubl conjugation pathway</keyword>
<evidence type="ECO:0000313" key="6">
    <source>
        <dbReference type="Proteomes" id="UP000554482"/>
    </source>
</evidence>
<feature type="domain" description="SKP1 component POZ" evidence="4">
    <location>
        <begin position="49"/>
        <end position="108"/>
    </location>
</feature>
<reference evidence="5 6" key="1">
    <citation type="submission" date="2020-06" db="EMBL/GenBank/DDBJ databases">
        <title>Transcriptomic and genomic resources for Thalictrum thalictroides and T. hernandezii: Facilitating candidate gene discovery in an emerging model plant lineage.</title>
        <authorList>
            <person name="Arias T."/>
            <person name="Riano-Pachon D.M."/>
            <person name="Di Stilio V.S."/>
        </authorList>
    </citation>
    <scope>NUCLEOTIDE SEQUENCE [LARGE SCALE GENOMIC DNA]</scope>
    <source>
        <strain evidence="6">cv. WT478/WT964</strain>
        <tissue evidence="5">Leaves</tissue>
    </source>
</reference>
<evidence type="ECO:0000259" key="4">
    <source>
        <dbReference type="Pfam" id="PF03931"/>
    </source>
</evidence>
<dbReference type="OrthoDB" id="2342932at2759"/>
<dbReference type="EMBL" id="JABWDY010008031">
    <property type="protein sequence ID" value="KAF5202512.1"/>
    <property type="molecule type" value="Genomic_DNA"/>
</dbReference>
<name>A0A7J6X2A3_THATH</name>
<dbReference type="AlphaFoldDB" id="A0A7J6X2A3"/>
<dbReference type="SUPFAM" id="SSF81382">
    <property type="entry name" value="Skp1 dimerisation domain-like"/>
    <property type="match status" value="1"/>
</dbReference>
<dbReference type="SMART" id="SM00512">
    <property type="entry name" value="Skp1"/>
    <property type="match status" value="1"/>
</dbReference>
<dbReference type="InterPro" id="IPR001232">
    <property type="entry name" value="SKP1-like"/>
</dbReference>
<dbReference type="InterPro" id="IPR011333">
    <property type="entry name" value="SKP1/BTB/POZ_sf"/>
</dbReference>
<dbReference type="GO" id="GO:0009867">
    <property type="term" value="P:jasmonic acid mediated signaling pathway"/>
    <property type="evidence" value="ECO:0007669"/>
    <property type="project" value="UniProtKB-ARBA"/>
</dbReference>
<evidence type="ECO:0000256" key="2">
    <source>
        <dbReference type="ARBA" id="ARBA00009993"/>
    </source>
</evidence>
<dbReference type="UniPathway" id="UPA00143"/>
<keyword evidence="6" id="KW-1185">Reference proteome</keyword>
<dbReference type="InterPro" id="IPR036296">
    <property type="entry name" value="SKP1-like_dim_sf"/>
</dbReference>
<gene>
    <name evidence="5" type="ORF">FRX31_007906</name>
</gene>